<dbReference type="GO" id="GO:0006282">
    <property type="term" value="P:regulation of DNA repair"/>
    <property type="evidence" value="ECO:0007669"/>
    <property type="project" value="UniProtKB-UniRule"/>
</dbReference>
<dbReference type="InterPro" id="IPR053924">
    <property type="entry name" value="RecX_HTH_2nd"/>
</dbReference>
<dbReference type="OrthoDB" id="5421057at2"/>
<dbReference type="GeneID" id="42775763"/>
<dbReference type="Pfam" id="PF21981">
    <property type="entry name" value="RecX_HTH3"/>
    <property type="match status" value="1"/>
</dbReference>
<dbReference type="InterPro" id="IPR053926">
    <property type="entry name" value="RecX_HTH_1st"/>
</dbReference>
<dbReference type="PANTHER" id="PTHR33602:SF1">
    <property type="entry name" value="REGULATORY PROTEIN RECX FAMILY PROTEIN"/>
    <property type="match status" value="1"/>
</dbReference>
<dbReference type="PANTHER" id="PTHR33602">
    <property type="entry name" value="REGULATORY PROTEIN RECX FAMILY PROTEIN"/>
    <property type="match status" value="1"/>
</dbReference>
<keyword evidence="4 5" id="KW-0963">Cytoplasm</keyword>
<dbReference type="Pfam" id="PF02631">
    <property type="entry name" value="RecX_HTH2"/>
    <property type="match status" value="1"/>
</dbReference>
<dbReference type="eggNOG" id="COG2137">
    <property type="taxonomic scope" value="Bacteria"/>
</dbReference>
<dbReference type="NCBIfam" id="NF001058">
    <property type="entry name" value="PRK00117.4-1"/>
    <property type="match status" value="1"/>
</dbReference>
<evidence type="ECO:0000256" key="1">
    <source>
        <dbReference type="ARBA" id="ARBA00004496"/>
    </source>
</evidence>
<name>A0A174SZN3_9CLOT</name>
<accession>A0A174SZN3</accession>
<evidence type="ECO:0000313" key="9">
    <source>
        <dbReference type="EMBL" id="OBY09939.1"/>
    </source>
</evidence>
<feature type="domain" description="RecX third three-helical" evidence="7">
    <location>
        <begin position="154"/>
        <end position="202"/>
    </location>
</feature>
<protein>
    <recommendedName>
        <fullName evidence="3 5">Regulatory protein RecX</fullName>
    </recommendedName>
</protein>
<organism evidence="9 10">
    <name type="scientific">Clostridium paraputrificum</name>
    <dbReference type="NCBI Taxonomy" id="29363"/>
    <lineage>
        <taxon>Bacteria</taxon>
        <taxon>Bacillati</taxon>
        <taxon>Bacillota</taxon>
        <taxon>Clostridia</taxon>
        <taxon>Eubacteriales</taxon>
        <taxon>Clostridiaceae</taxon>
        <taxon>Clostridium</taxon>
    </lineage>
</organism>
<keyword evidence="10" id="KW-1185">Reference proteome</keyword>
<comment type="function">
    <text evidence="5">Modulates RecA activity.</text>
</comment>
<reference evidence="9 10" key="1">
    <citation type="submission" date="2016-06" db="EMBL/GenBank/DDBJ databases">
        <authorList>
            <person name="Kjaerup R.B."/>
            <person name="Dalgaard T.S."/>
            <person name="Juul-Madsen H.R."/>
        </authorList>
    </citation>
    <scope>NUCLEOTIDE SEQUENCE [LARGE SCALE GENOMIC DNA]</scope>
    <source>
        <strain evidence="9 10">373-A1</strain>
    </source>
</reference>
<dbReference type="GO" id="GO:0005737">
    <property type="term" value="C:cytoplasm"/>
    <property type="evidence" value="ECO:0007669"/>
    <property type="project" value="UniProtKB-SubCell"/>
</dbReference>
<dbReference type="Pfam" id="PF21982">
    <property type="entry name" value="RecX_HTH1"/>
    <property type="match status" value="1"/>
</dbReference>
<dbReference type="Proteomes" id="UP000092714">
    <property type="component" value="Unassembled WGS sequence"/>
</dbReference>
<feature type="domain" description="RecX first three-helical" evidence="8">
    <location>
        <begin position="62"/>
        <end position="101"/>
    </location>
</feature>
<comment type="similarity">
    <text evidence="2 5">Belongs to the RecX family.</text>
</comment>
<comment type="caution">
    <text evidence="9">The sequence shown here is derived from an EMBL/GenBank/DDBJ whole genome shotgun (WGS) entry which is preliminary data.</text>
</comment>
<evidence type="ECO:0000259" key="6">
    <source>
        <dbReference type="Pfam" id="PF02631"/>
    </source>
</evidence>
<comment type="subcellular location">
    <subcellularLocation>
        <location evidence="1 5">Cytoplasm</location>
    </subcellularLocation>
</comment>
<evidence type="ECO:0000256" key="5">
    <source>
        <dbReference type="HAMAP-Rule" id="MF_01114"/>
    </source>
</evidence>
<dbReference type="AlphaFoldDB" id="A0A174SZN3"/>
<evidence type="ECO:0000256" key="2">
    <source>
        <dbReference type="ARBA" id="ARBA00009695"/>
    </source>
</evidence>
<sequence>MSKITKIEAQKRTKDRVNIYIDEAYAFSVSAELVYREGLRKDLVINEEKLKEVVKEDNIIKCKNTALRIVERSYKTEKEIKEKLFEKGYEKDEIDKTLEFLSEYKFINDEAYTKMYVKDRSKTQGRGRIKYALMKKGVDQEDIESALETIDKDEEKEAALELARKRYLAISKRESDKYKIWNKLCRFLVGRGYDYSLVKEVVKEVVNVEELE</sequence>
<proteinExistence type="inferred from homology"/>
<evidence type="ECO:0000256" key="4">
    <source>
        <dbReference type="ARBA" id="ARBA00022490"/>
    </source>
</evidence>
<evidence type="ECO:0000313" key="10">
    <source>
        <dbReference type="Proteomes" id="UP000092714"/>
    </source>
</evidence>
<gene>
    <name evidence="5" type="primary">recX</name>
    <name evidence="9" type="ORF">CP373A1_12625</name>
</gene>
<dbReference type="Gene3D" id="1.10.10.10">
    <property type="entry name" value="Winged helix-like DNA-binding domain superfamily/Winged helix DNA-binding domain"/>
    <property type="match status" value="3"/>
</dbReference>
<dbReference type="EMBL" id="MAPZ01000025">
    <property type="protein sequence ID" value="OBY09939.1"/>
    <property type="molecule type" value="Genomic_DNA"/>
</dbReference>
<feature type="domain" description="RecX second three-helical" evidence="6">
    <location>
        <begin position="108"/>
        <end position="147"/>
    </location>
</feature>
<evidence type="ECO:0000259" key="8">
    <source>
        <dbReference type="Pfam" id="PF21982"/>
    </source>
</evidence>
<dbReference type="InterPro" id="IPR003783">
    <property type="entry name" value="Regulatory_RecX"/>
</dbReference>
<evidence type="ECO:0000256" key="3">
    <source>
        <dbReference type="ARBA" id="ARBA00018111"/>
    </source>
</evidence>
<dbReference type="HAMAP" id="MF_01114">
    <property type="entry name" value="RecX"/>
    <property type="match status" value="1"/>
</dbReference>
<dbReference type="RefSeq" id="WP_027097932.1">
    <property type="nucleotide sequence ID" value="NZ_CAXSZC010000002.1"/>
</dbReference>
<evidence type="ECO:0000259" key="7">
    <source>
        <dbReference type="Pfam" id="PF21981"/>
    </source>
</evidence>
<dbReference type="InterPro" id="IPR036388">
    <property type="entry name" value="WH-like_DNA-bd_sf"/>
</dbReference>
<dbReference type="InterPro" id="IPR053925">
    <property type="entry name" value="RecX_HTH_3rd"/>
</dbReference>